<proteinExistence type="predicted"/>
<keyword evidence="3" id="KW-1185">Reference proteome</keyword>
<accession>A0ABU3S8N9</accession>
<feature type="region of interest" description="Disordered" evidence="1">
    <location>
        <begin position="1"/>
        <end position="34"/>
    </location>
</feature>
<dbReference type="RefSeq" id="WP_316018953.1">
    <property type="nucleotide sequence ID" value="NZ_JAWDID010000020.1"/>
</dbReference>
<comment type="caution">
    <text evidence="2">The sequence shown here is derived from an EMBL/GenBank/DDBJ whole genome shotgun (WGS) entry which is preliminary data.</text>
</comment>
<dbReference type="EMBL" id="JAWDID010000020">
    <property type="protein sequence ID" value="MDU0341119.1"/>
    <property type="molecule type" value="Genomic_DNA"/>
</dbReference>
<name>A0ABU3S8N9_9HYPH</name>
<reference evidence="2 3" key="1">
    <citation type="submission" date="2023-09" db="EMBL/GenBank/DDBJ databases">
        <title>Whole genome shotgun sequencing (WGS) of Bosea sp. ZW T0_25, isolated from stored onions (Allium cepa).</title>
        <authorList>
            <person name="Stoll D.A."/>
            <person name="Huch M."/>
        </authorList>
    </citation>
    <scope>NUCLEOTIDE SEQUENCE [LARGE SCALE GENOMIC DNA]</scope>
    <source>
        <strain evidence="2 3">ZW T0_25</strain>
    </source>
</reference>
<dbReference type="Proteomes" id="UP001254257">
    <property type="component" value="Unassembled WGS sequence"/>
</dbReference>
<sequence length="47" mass="5350">MRPGTAGIELDRQDKMMRVQSSSRRHLLAADREMSEGGIDPTEIYFP</sequence>
<protein>
    <submittedName>
        <fullName evidence="2">Uncharacterized protein</fullName>
    </submittedName>
</protein>
<gene>
    <name evidence="2" type="ORF">RKE40_14575</name>
</gene>
<evidence type="ECO:0000256" key="1">
    <source>
        <dbReference type="SAM" id="MobiDB-lite"/>
    </source>
</evidence>
<evidence type="ECO:0000313" key="2">
    <source>
        <dbReference type="EMBL" id="MDU0341119.1"/>
    </source>
</evidence>
<organism evidence="2 3">
    <name type="scientific">Bosea rubneri</name>
    <dbReference type="NCBI Taxonomy" id="3075434"/>
    <lineage>
        <taxon>Bacteria</taxon>
        <taxon>Pseudomonadati</taxon>
        <taxon>Pseudomonadota</taxon>
        <taxon>Alphaproteobacteria</taxon>
        <taxon>Hyphomicrobiales</taxon>
        <taxon>Boseaceae</taxon>
        <taxon>Bosea</taxon>
    </lineage>
</organism>
<evidence type="ECO:0000313" key="3">
    <source>
        <dbReference type="Proteomes" id="UP001254257"/>
    </source>
</evidence>